<dbReference type="AlphaFoldDB" id="A0A8J2NRR3"/>
<gene>
    <name evidence="1" type="ORF">AFUS01_LOCUS5515</name>
</gene>
<evidence type="ECO:0000313" key="2">
    <source>
        <dbReference type="Proteomes" id="UP000708208"/>
    </source>
</evidence>
<reference evidence="1" key="1">
    <citation type="submission" date="2021-06" db="EMBL/GenBank/DDBJ databases">
        <authorList>
            <person name="Hodson N. C."/>
            <person name="Mongue J. A."/>
            <person name="Jaron S. K."/>
        </authorList>
    </citation>
    <scope>NUCLEOTIDE SEQUENCE</scope>
</reference>
<sequence length="65" mass="7370">ECNTTEEPEIALASHVTGCLAWKRMACLQVDISTEECTKIQGLRCRFKLDHLAPFATFIDARSWI</sequence>
<accession>A0A8J2NRR3</accession>
<feature type="non-terminal residue" evidence="1">
    <location>
        <position position="1"/>
    </location>
</feature>
<proteinExistence type="predicted"/>
<name>A0A8J2NRR3_9HEXA</name>
<keyword evidence="2" id="KW-1185">Reference proteome</keyword>
<organism evidence="1 2">
    <name type="scientific">Allacma fusca</name>
    <dbReference type="NCBI Taxonomy" id="39272"/>
    <lineage>
        <taxon>Eukaryota</taxon>
        <taxon>Metazoa</taxon>
        <taxon>Ecdysozoa</taxon>
        <taxon>Arthropoda</taxon>
        <taxon>Hexapoda</taxon>
        <taxon>Collembola</taxon>
        <taxon>Symphypleona</taxon>
        <taxon>Sminthuridae</taxon>
        <taxon>Allacma</taxon>
    </lineage>
</organism>
<protein>
    <submittedName>
        <fullName evidence="1">Uncharacterized protein</fullName>
    </submittedName>
</protein>
<dbReference type="Proteomes" id="UP000708208">
    <property type="component" value="Unassembled WGS sequence"/>
</dbReference>
<dbReference type="EMBL" id="CAJVCH010035118">
    <property type="protein sequence ID" value="CAG7715982.1"/>
    <property type="molecule type" value="Genomic_DNA"/>
</dbReference>
<comment type="caution">
    <text evidence="1">The sequence shown here is derived from an EMBL/GenBank/DDBJ whole genome shotgun (WGS) entry which is preliminary data.</text>
</comment>
<evidence type="ECO:0000313" key="1">
    <source>
        <dbReference type="EMBL" id="CAG7715982.1"/>
    </source>
</evidence>